<evidence type="ECO:0000313" key="2">
    <source>
        <dbReference type="Proteomes" id="UP000589520"/>
    </source>
</evidence>
<organism evidence="1 2">
    <name type="scientific">Granulicella arctica</name>
    <dbReference type="NCBI Taxonomy" id="940613"/>
    <lineage>
        <taxon>Bacteria</taxon>
        <taxon>Pseudomonadati</taxon>
        <taxon>Acidobacteriota</taxon>
        <taxon>Terriglobia</taxon>
        <taxon>Terriglobales</taxon>
        <taxon>Acidobacteriaceae</taxon>
        <taxon>Granulicella</taxon>
    </lineage>
</organism>
<sequence>MFEKDDEGSEAPQQVEQNGGVRLREAGLCLSDGNSPLGSGVFAHGVGLNGGRLGAENRLARSISMEAGIPVSGLRIR</sequence>
<dbReference type="Proteomes" id="UP000589520">
    <property type="component" value="Unassembled WGS sequence"/>
</dbReference>
<name>A0A7Y9TFM1_9BACT</name>
<evidence type="ECO:0000313" key="1">
    <source>
        <dbReference type="EMBL" id="NYF77770.1"/>
    </source>
</evidence>
<keyword evidence="2" id="KW-1185">Reference proteome</keyword>
<dbReference type="AlphaFoldDB" id="A0A7Y9TFM1"/>
<protein>
    <submittedName>
        <fullName evidence="1">Uncharacterized protein</fullName>
    </submittedName>
</protein>
<proteinExistence type="predicted"/>
<reference evidence="1 2" key="1">
    <citation type="submission" date="2020-07" db="EMBL/GenBank/DDBJ databases">
        <title>Genomic Encyclopedia of Type Strains, Phase IV (KMG-V): Genome sequencing to study the core and pangenomes of soil and plant-associated prokaryotes.</title>
        <authorList>
            <person name="Whitman W."/>
        </authorList>
    </citation>
    <scope>NUCLEOTIDE SEQUENCE [LARGE SCALE GENOMIC DNA]</scope>
    <source>
        <strain evidence="1 2">X4EP2</strain>
    </source>
</reference>
<accession>A0A7Y9TFM1</accession>
<comment type="caution">
    <text evidence="1">The sequence shown here is derived from an EMBL/GenBank/DDBJ whole genome shotgun (WGS) entry which is preliminary data.</text>
</comment>
<gene>
    <name evidence="1" type="ORF">HDF17_000057</name>
</gene>
<dbReference type="EMBL" id="JACCCW010000001">
    <property type="protein sequence ID" value="NYF77770.1"/>
    <property type="molecule type" value="Genomic_DNA"/>
</dbReference>